<name>A0A1D1VL97_RAMVA</name>
<evidence type="ECO:0000256" key="2">
    <source>
        <dbReference type="ARBA" id="ARBA00008340"/>
    </source>
</evidence>
<evidence type="ECO:0000256" key="6">
    <source>
        <dbReference type="ARBA" id="ARBA00023273"/>
    </source>
</evidence>
<evidence type="ECO:0000256" key="5">
    <source>
        <dbReference type="ARBA" id="ARBA00023069"/>
    </source>
</evidence>
<proteinExistence type="inferred from homology"/>
<evidence type="ECO:0000256" key="4">
    <source>
        <dbReference type="ARBA" id="ARBA00023054"/>
    </source>
</evidence>
<keyword evidence="5" id="KW-0969">Cilium</keyword>
<keyword evidence="6" id="KW-0966">Cell projection</keyword>
<dbReference type="EMBL" id="BDGG01000008">
    <property type="protein sequence ID" value="GAV02395.1"/>
    <property type="molecule type" value="Genomic_DNA"/>
</dbReference>
<gene>
    <name evidence="8" type="primary">RvY_12966-1</name>
    <name evidence="8" type="synonym">RvY_12966.1</name>
    <name evidence="8" type="ORF">RvY_12966</name>
</gene>
<comment type="similarity">
    <text evidence="2">Belongs to the CLUAP1 family.</text>
</comment>
<keyword evidence="4 7" id="KW-0175">Coiled coil</keyword>
<dbReference type="Pfam" id="PF10234">
    <property type="entry name" value="Cluap1"/>
    <property type="match status" value="1"/>
</dbReference>
<feature type="coiled-coil region" evidence="7">
    <location>
        <begin position="97"/>
        <end position="152"/>
    </location>
</feature>
<dbReference type="GO" id="GO:0030992">
    <property type="term" value="C:intraciliary transport particle B"/>
    <property type="evidence" value="ECO:0007669"/>
    <property type="project" value="TreeGrafter"/>
</dbReference>
<dbReference type="Proteomes" id="UP000186922">
    <property type="component" value="Unassembled WGS sequence"/>
</dbReference>
<keyword evidence="9" id="KW-1185">Reference proteome</keyword>
<evidence type="ECO:0000256" key="3">
    <source>
        <dbReference type="ARBA" id="ARBA00022794"/>
    </source>
</evidence>
<dbReference type="GO" id="GO:0005815">
    <property type="term" value="C:microtubule organizing center"/>
    <property type="evidence" value="ECO:0007669"/>
    <property type="project" value="TreeGrafter"/>
</dbReference>
<dbReference type="GO" id="GO:0005929">
    <property type="term" value="C:cilium"/>
    <property type="evidence" value="ECO:0007669"/>
    <property type="project" value="UniProtKB-SubCell"/>
</dbReference>
<dbReference type="InterPro" id="IPR019366">
    <property type="entry name" value="Clusterin-associated_protein-1"/>
</dbReference>
<dbReference type="PANTHER" id="PTHR21547:SF0">
    <property type="entry name" value="CLUSTERIN-ASSOCIATED PROTEIN 1"/>
    <property type="match status" value="1"/>
</dbReference>
<dbReference type="GO" id="GO:0060271">
    <property type="term" value="P:cilium assembly"/>
    <property type="evidence" value="ECO:0007669"/>
    <property type="project" value="TreeGrafter"/>
</dbReference>
<evidence type="ECO:0000313" key="8">
    <source>
        <dbReference type="EMBL" id="GAV02395.1"/>
    </source>
</evidence>
<sequence>MTYKEVRVRELLKVARHLNNAADVWKKVAALPEATRTQEDAKTKILAKVADFGTSRRARKPGTVTSSDMFHLLRNESENHMVRTAALNMKLDPIKVETALSESLSQAENLATEYEQKFKNIEYDKGNLEAKIKKREEEVERLQRRLHTIHKSK</sequence>
<comment type="subcellular location">
    <subcellularLocation>
        <location evidence="1">Cell projection</location>
        <location evidence="1">Cilium</location>
    </subcellularLocation>
</comment>
<protein>
    <submittedName>
        <fullName evidence="8">Uncharacterized protein</fullName>
    </submittedName>
</protein>
<keyword evidence="3" id="KW-0970">Cilium biogenesis/degradation</keyword>
<dbReference type="AlphaFoldDB" id="A0A1D1VL97"/>
<evidence type="ECO:0000313" key="9">
    <source>
        <dbReference type="Proteomes" id="UP000186922"/>
    </source>
</evidence>
<accession>A0A1D1VL97</accession>
<comment type="caution">
    <text evidence="8">The sequence shown here is derived from an EMBL/GenBank/DDBJ whole genome shotgun (WGS) entry which is preliminary data.</text>
</comment>
<dbReference type="OrthoDB" id="438545at2759"/>
<evidence type="ECO:0000256" key="7">
    <source>
        <dbReference type="SAM" id="Coils"/>
    </source>
</evidence>
<reference evidence="8 9" key="1">
    <citation type="journal article" date="2016" name="Nat. Commun.">
        <title>Extremotolerant tardigrade genome and improved radiotolerance of human cultured cells by tardigrade-unique protein.</title>
        <authorList>
            <person name="Hashimoto T."/>
            <person name="Horikawa D.D."/>
            <person name="Saito Y."/>
            <person name="Kuwahara H."/>
            <person name="Kozuka-Hata H."/>
            <person name="Shin-I T."/>
            <person name="Minakuchi Y."/>
            <person name="Ohishi K."/>
            <person name="Motoyama A."/>
            <person name="Aizu T."/>
            <person name="Enomoto A."/>
            <person name="Kondo K."/>
            <person name="Tanaka S."/>
            <person name="Hara Y."/>
            <person name="Koshikawa S."/>
            <person name="Sagara H."/>
            <person name="Miura T."/>
            <person name="Yokobori S."/>
            <person name="Miyagawa K."/>
            <person name="Suzuki Y."/>
            <person name="Kubo T."/>
            <person name="Oyama M."/>
            <person name="Kohara Y."/>
            <person name="Fujiyama A."/>
            <person name="Arakawa K."/>
            <person name="Katayama T."/>
            <person name="Toyoda A."/>
            <person name="Kunieda T."/>
        </authorList>
    </citation>
    <scope>NUCLEOTIDE SEQUENCE [LARGE SCALE GENOMIC DNA]</scope>
    <source>
        <strain evidence="8 9">YOKOZUNA-1</strain>
    </source>
</reference>
<evidence type="ECO:0000256" key="1">
    <source>
        <dbReference type="ARBA" id="ARBA00004138"/>
    </source>
</evidence>
<dbReference type="PANTHER" id="PTHR21547">
    <property type="entry name" value="CLUSTERIN ASSOCIATED PROTEIN 1"/>
    <property type="match status" value="1"/>
</dbReference>
<organism evidence="8 9">
    <name type="scientific">Ramazzottius varieornatus</name>
    <name type="common">Water bear</name>
    <name type="synonym">Tardigrade</name>
    <dbReference type="NCBI Taxonomy" id="947166"/>
    <lineage>
        <taxon>Eukaryota</taxon>
        <taxon>Metazoa</taxon>
        <taxon>Ecdysozoa</taxon>
        <taxon>Tardigrada</taxon>
        <taxon>Eutardigrada</taxon>
        <taxon>Parachela</taxon>
        <taxon>Hypsibioidea</taxon>
        <taxon>Ramazzottiidae</taxon>
        <taxon>Ramazzottius</taxon>
    </lineage>
</organism>